<name>A0A9Q9AUZ2_9PEZI</name>
<dbReference type="OrthoDB" id="3879263at2759"/>
<dbReference type="EMBL" id="CP099421">
    <property type="protein sequence ID" value="USW52467.1"/>
    <property type="molecule type" value="Genomic_DNA"/>
</dbReference>
<feature type="region of interest" description="Disordered" evidence="1">
    <location>
        <begin position="217"/>
        <end position="265"/>
    </location>
</feature>
<organism evidence="2 3">
    <name type="scientific">Septoria linicola</name>
    <dbReference type="NCBI Taxonomy" id="215465"/>
    <lineage>
        <taxon>Eukaryota</taxon>
        <taxon>Fungi</taxon>
        <taxon>Dikarya</taxon>
        <taxon>Ascomycota</taxon>
        <taxon>Pezizomycotina</taxon>
        <taxon>Dothideomycetes</taxon>
        <taxon>Dothideomycetidae</taxon>
        <taxon>Mycosphaerellales</taxon>
        <taxon>Mycosphaerellaceae</taxon>
        <taxon>Septoria</taxon>
    </lineage>
</organism>
<dbReference type="AlphaFoldDB" id="A0A9Q9AUZ2"/>
<sequence>MSTQYEVHGHLRPRAHSPNGYDRLHTSEFELEWYDDDSQDAFEWVRLPKRRDWDILSFLKHSPAQRNTANTPLTARRYDGKEVVLWAKMDTGADVNTINGSTLSALFGETSSNWKQPLSESPELRGFTNLSLIGDQHFEPTHYVELSFHAGRSRKRFDLVPFVVVPDDAVRAAEDGVPNVILGMRTLYEHYMIVIDIEYLAEADPALEAIAGKAEEERPGGGHIGVIKYPTRPGVPPPRGNPGIKRRNTKITMTAEGPRVQSWEQ</sequence>
<evidence type="ECO:0000313" key="3">
    <source>
        <dbReference type="Proteomes" id="UP001056384"/>
    </source>
</evidence>
<protein>
    <submittedName>
        <fullName evidence="2">Uncharacterized protein</fullName>
    </submittedName>
</protein>
<gene>
    <name evidence="2" type="ORF">Slin15195_G057860</name>
</gene>
<evidence type="ECO:0000256" key="1">
    <source>
        <dbReference type="SAM" id="MobiDB-lite"/>
    </source>
</evidence>
<evidence type="ECO:0000313" key="2">
    <source>
        <dbReference type="EMBL" id="USW52467.1"/>
    </source>
</evidence>
<proteinExistence type="predicted"/>
<keyword evidence="3" id="KW-1185">Reference proteome</keyword>
<reference evidence="2" key="1">
    <citation type="submission" date="2022-06" db="EMBL/GenBank/DDBJ databases">
        <title>Complete genome sequences of two strains of the flax pathogen Septoria linicola.</title>
        <authorList>
            <person name="Lapalu N."/>
            <person name="Simon A."/>
            <person name="Demenou B."/>
            <person name="Paumier D."/>
            <person name="Guillot M.-P."/>
            <person name="Gout L."/>
            <person name="Valade R."/>
        </authorList>
    </citation>
    <scope>NUCLEOTIDE SEQUENCE</scope>
    <source>
        <strain evidence="2">SE15195</strain>
    </source>
</reference>
<accession>A0A9Q9AUZ2</accession>
<dbReference type="Proteomes" id="UP001056384">
    <property type="component" value="Chromosome 4"/>
</dbReference>